<keyword evidence="1" id="KW-0472">Membrane</keyword>
<dbReference type="Proteomes" id="UP000619033">
    <property type="component" value="Unassembled WGS sequence"/>
</dbReference>
<evidence type="ECO:0000256" key="1">
    <source>
        <dbReference type="SAM" id="Phobius"/>
    </source>
</evidence>
<protein>
    <submittedName>
        <fullName evidence="2">Uncharacterized protein</fullName>
    </submittedName>
</protein>
<evidence type="ECO:0000313" key="3">
    <source>
        <dbReference type="Proteomes" id="UP000619033"/>
    </source>
</evidence>
<keyword evidence="3" id="KW-1185">Reference proteome</keyword>
<feature type="transmembrane region" description="Helical" evidence="1">
    <location>
        <begin position="137"/>
        <end position="170"/>
    </location>
</feature>
<reference evidence="2" key="1">
    <citation type="submission" date="2021-01" db="EMBL/GenBank/DDBJ databases">
        <title>Genome seq and assembly of Tabrizicola sp. KVB23.</title>
        <authorList>
            <person name="Chhetri G."/>
        </authorList>
    </citation>
    <scope>NUCLEOTIDE SEQUENCE</scope>
    <source>
        <strain evidence="2">KVB23</strain>
    </source>
</reference>
<dbReference type="RefSeq" id="WP_202660905.1">
    <property type="nucleotide sequence ID" value="NZ_JAESVP010000005.1"/>
</dbReference>
<dbReference type="EMBL" id="JAESVP010000005">
    <property type="protein sequence ID" value="MBL4928700.1"/>
    <property type="molecule type" value="Genomic_DNA"/>
</dbReference>
<evidence type="ECO:0000313" key="2">
    <source>
        <dbReference type="EMBL" id="MBL4928700.1"/>
    </source>
</evidence>
<accession>A0A8J7STM1</accession>
<keyword evidence="1" id="KW-1133">Transmembrane helix</keyword>
<dbReference type="AlphaFoldDB" id="A0A8J7STM1"/>
<organism evidence="2 3">
    <name type="scientific">Fuscibacter oryzae</name>
    <dbReference type="NCBI Taxonomy" id="2803939"/>
    <lineage>
        <taxon>Bacteria</taxon>
        <taxon>Pseudomonadati</taxon>
        <taxon>Pseudomonadota</taxon>
        <taxon>Alphaproteobacteria</taxon>
        <taxon>Rhodobacterales</taxon>
        <taxon>Paracoccaceae</taxon>
        <taxon>Fuscibacter</taxon>
    </lineage>
</organism>
<keyword evidence="1" id="KW-0812">Transmembrane</keyword>
<sequence>MQDEALWRRIETASLLSVSDLKSRQRAPFLGKPPSDQALAEIILEMKRFLYLLAIAQEPLTPSLFVADALRTWLTKPDTPMTNLNGLKLTESRRPLGLLQTYQRTRALRAQEFTDDDPEHIWPSPLSLNLQLLGWGLLAVGIVLAVLAKLGAVTSLAAFALLIPGGFLWFTEGPWPPHLPIRHSFVARLAP</sequence>
<name>A0A8J7STM1_9RHOB</name>
<gene>
    <name evidence="2" type="ORF">JI744_11350</name>
</gene>
<comment type="caution">
    <text evidence="2">The sequence shown here is derived from an EMBL/GenBank/DDBJ whole genome shotgun (WGS) entry which is preliminary data.</text>
</comment>
<proteinExistence type="predicted"/>